<dbReference type="Gene3D" id="2.60.40.3940">
    <property type="match status" value="1"/>
</dbReference>
<dbReference type="RefSeq" id="WP_065823120.1">
    <property type="nucleotide sequence ID" value="NZ_CAWMQZ010000074.1"/>
</dbReference>
<gene>
    <name evidence="2" type="ORF">Ppb6_02006</name>
</gene>
<proteinExistence type="predicted"/>
<dbReference type="InterPro" id="IPR005068">
    <property type="entry name" value="Phage_lambda_Stf-r2"/>
</dbReference>
<evidence type="ECO:0000313" key="3">
    <source>
        <dbReference type="Proteomes" id="UP000093476"/>
    </source>
</evidence>
<dbReference type="InterPro" id="IPR054075">
    <property type="entry name" value="Gp53-like_C"/>
</dbReference>
<feature type="domain" description="Putative tail fiber protein gp53-like C-terminal" evidence="1">
    <location>
        <begin position="196"/>
        <end position="279"/>
    </location>
</feature>
<dbReference type="EMBL" id="LOMY01000074">
    <property type="protein sequence ID" value="OCQ52663.1"/>
    <property type="molecule type" value="Genomic_DNA"/>
</dbReference>
<sequence>MSVKNDFKAFSISNNSNALSQYYYESRSELQDGFDPLKQFDLHVLNKALRQSSVISSVVADFIATESGNDVLDDGDVLKLTGQLNTALKQKIATGMPIASLTQKGIVQLTNVGGNSDTLAVTQKLFQDTVNVLSNNTNNKVPNTRKVNGKELIADINLSAADVGAYNKAEVDYYINAKFANIRANTANSVANGWWKCGDTGIIIQWGQANGCGNMNDYRYFTIPFPNACFQIVATYASFDNYGSGVAAVPISASQFIVTCRDAAYQLAGNYVRYFAIGY</sequence>
<dbReference type="Pfam" id="PF21882">
    <property type="entry name" value="Gp53-like_C"/>
    <property type="match status" value="1"/>
</dbReference>
<evidence type="ECO:0000313" key="2">
    <source>
        <dbReference type="EMBL" id="OCQ52663.1"/>
    </source>
</evidence>
<protein>
    <recommendedName>
        <fullName evidence="1">Putative tail fiber protein gp53-like C-terminal domain-containing protein</fullName>
    </recommendedName>
</protein>
<keyword evidence="3" id="KW-1185">Reference proteome</keyword>
<dbReference type="GO" id="GO:0019062">
    <property type="term" value="P:virion attachment to host cell"/>
    <property type="evidence" value="ECO:0007669"/>
    <property type="project" value="InterPro"/>
</dbReference>
<name>A0A1C0U451_9GAMM</name>
<accession>A0A1C0U451</accession>
<reference evidence="2 3" key="1">
    <citation type="submission" date="2015-12" db="EMBL/GenBank/DDBJ databases">
        <title>Genome comparisons provide insights into the role of secondary metabolites in the pathogenic phase of the Photorhabdus life cycle.</title>
        <authorList>
            <person name="Tobias N.J."/>
            <person name="Mishra B."/>
            <person name="Gupta D.K."/>
            <person name="Thines M."/>
            <person name="Stinear T.P."/>
            <person name="Bode H.B."/>
        </authorList>
    </citation>
    <scope>NUCLEOTIDE SEQUENCE [LARGE SCALE GENOMIC DNA]</scope>
    <source>
        <strain evidence="2 3">PB68.1</strain>
    </source>
</reference>
<comment type="caution">
    <text evidence="2">The sequence shown here is derived from an EMBL/GenBank/DDBJ whole genome shotgun (WGS) entry which is preliminary data.</text>
</comment>
<dbReference type="Pfam" id="PF03406">
    <property type="entry name" value="Phage_fiber_2"/>
    <property type="match status" value="1"/>
</dbReference>
<organism evidence="2 3">
    <name type="scientific">Photorhabdus australis subsp. thailandensis</name>
    <dbReference type="NCBI Taxonomy" id="2805096"/>
    <lineage>
        <taxon>Bacteria</taxon>
        <taxon>Pseudomonadati</taxon>
        <taxon>Pseudomonadota</taxon>
        <taxon>Gammaproteobacteria</taxon>
        <taxon>Enterobacterales</taxon>
        <taxon>Morganellaceae</taxon>
        <taxon>Photorhabdus</taxon>
    </lineage>
</organism>
<dbReference type="AlphaFoldDB" id="A0A1C0U451"/>
<dbReference type="Proteomes" id="UP000093476">
    <property type="component" value="Unassembled WGS sequence"/>
</dbReference>
<evidence type="ECO:0000259" key="1">
    <source>
        <dbReference type="Pfam" id="PF21882"/>
    </source>
</evidence>
<dbReference type="PATRIC" id="fig|286156.4.peg.2277"/>
<dbReference type="GO" id="GO:0046718">
    <property type="term" value="P:symbiont entry into host cell"/>
    <property type="evidence" value="ECO:0007669"/>
    <property type="project" value="InterPro"/>
</dbReference>